<dbReference type="Proteomes" id="UP000010556">
    <property type="component" value="Unassembled WGS sequence"/>
</dbReference>
<dbReference type="EMBL" id="KB110892">
    <property type="protein sequence ID" value="ELK26707.1"/>
    <property type="molecule type" value="Genomic_DNA"/>
</dbReference>
<evidence type="ECO:0000313" key="2">
    <source>
        <dbReference type="Proteomes" id="UP000010556"/>
    </source>
</evidence>
<name>L5LKD9_MYODS</name>
<sequence>MLMVPALLAPTDNMEQLGLAPAGGVSAGQDRGTREQRIFSNHRRFTPMAATSAPPWSGAHPLPTCCIIPQRLMPTIFCTLLPAAKGLPCSTRILWWLPVHVIASR</sequence>
<organism evidence="1 2">
    <name type="scientific">Myotis davidii</name>
    <name type="common">David's myotis</name>
    <dbReference type="NCBI Taxonomy" id="225400"/>
    <lineage>
        <taxon>Eukaryota</taxon>
        <taxon>Metazoa</taxon>
        <taxon>Chordata</taxon>
        <taxon>Craniata</taxon>
        <taxon>Vertebrata</taxon>
        <taxon>Euteleostomi</taxon>
        <taxon>Mammalia</taxon>
        <taxon>Eutheria</taxon>
        <taxon>Laurasiatheria</taxon>
        <taxon>Chiroptera</taxon>
        <taxon>Yangochiroptera</taxon>
        <taxon>Vespertilionidae</taxon>
        <taxon>Myotis</taxon>
    </lineage>
</organism>
<gene>
    <name evidence="1" type="ORF">MDA_GLEAN10002301</name>
</gene>
<proteinExistence type="predicted"/>
<evidence type="ECO:0000313" key="1">
    <source>
        <dbReference type="EMBL" id="ELK26707.1"/>
    </source>
</evidence>
<keyword evidence="2" id="KW-1185">Reference proteome</keyword>
<reference evidence="2" key="1">
    <citation type="journal article" date="2013" name="Science">
        <title>Comparative analysis of bat genomes provides insight into the evolution of flight and immunity.</title>
        <authorList>
            <person name="Zhang G."/>
            <person name="Cowled C."/>
            <person name="Shi Z."/>
            <person name="Huang Z."/>
            <person name="Bishop-Lilly K.A."/>
            <person name="Fang X."/>
            <person name="Wynne J.W."/>
            <person name="Xiong Z."/>
            <person name="Baker M.L."/>
            <person name="Zhao W."/>
            <person name="Tachedjian M."/>
            <person name="Zhu Y."/>
            <person name="Zhou P."/>
            <person name="Jiang X."/>
            <person name="Ng J."/>
            <person name="Yang L."/>
            <person name="Wu L."/>
            <person name="Xiao J."/>
            <person name="Feng Y."/>
            <person name="Chen Y."/>
            <person name="Sun X."/>
            <person name="Zhang Y."/>
            <person name="Marsh G.A."/>
            <person name="Crameri G."/>
            <person name="Broder C.C."/>
            <person name="Frey K.G."/>
            <person name="Wang L.F."/>
            <person name="Wang J."/>
        </authorList>
    </citation>
    <scope>NUCLEOTIDE SEQUENCE [LARGE SCALE GENOMIC DNA]</scope>
</reference>
<dbReference type="AlphaFoldDB" id="L5LKD9"/>
<protein>
    <submittedName>
        <fullName evidence="1">Uncharacterized protein</fullName>
    </submittedName>
</protein>
<accession>L5LKD9</accession>